<gene>
    <name evidence="1" type="ORF">LTSEADE_5044</name>
</gene>
<protein>
    <submittedName>
        <fullName evidence="1">Uncharacterized protein</fullName>
    </submittedName>
</protein>
<organism evidence="1 2">
    <name type="scientific">Salmonella enterica subsp. enterica serovar Adelaide str. A4-669</name>
    <dbReference type="NCBI Taxonomy" id="913063"/>
    <lineage>
        <taxon>Bacteria</taxon>
        <taxon>Pseudomonadati</taxon>
        <taxon>Pseudomonadota</taxon>
        <taxon>Gammaproteobacteria</taxon>
        <taxon>Enterobacterales</taxon>
        <taxon>Enterobacteriaceae</taxon>
        <taxon>Salmonella</taxon>
    </lineage>
</organism>
<comment type="caution">
    <text evidence="1">The sequence shown here is derived from an EMBL/GenBank/DDBJ whole genome shotgun (WGS) entry which is preliminary data.</text>
</comment>
<evidence type="ECO:0000313" key="2">
    <source>
        <dbReference type="Proteomes" id="UP000004906"/>
    </source>
</evidence>
<reference evidence="1 2" key="1">
    <citation type="journal article" date="2011" name="BMC Genomics">
        <title>Genome sequencing reveals diversification of virulence factor content and possible host adaptation in distinct subpopulations of Salmonella enterica.</title>
        <authorList>
            <person name="den Bakker H.C."/>
            <person name="Moreno Switt A.I."/>
            <person name="Govoni G."/>
            <person name="Cummings C.A."/>
            <person name="Ranieri M.L."/>
            <person name="Degoricija L."/>
            <person name="Hoelzer K."/>
            <person name="Rodriguez-Rivera L.D."/>
            <person name="Brown S."/>
            <person name="Bolchacova E."/>
            <person name="Furtado M.R."/>
            <person name="Wiedmann M."/>
        </authorList>
    </citation>
    <scope>NUCLEOTIDE SEQUENCE [LARGE SCALE GENOMIC DNA]</scope>
    <source>
        <strain evidence="1 2">A4-669</strain>
    </source>
</reference>
<name>A0A6C8GG83_SALET</name>
<proteinExistence type="predicted"/>
<feature type="non-terminal residue" evidence="1">
    <location>
        <position position="1"/>
    </location>
</feature>
<accession>A0A6C8GG83</accession>
<dbReference type="Proteomes" id="UP000004906">
    <property type="component" value="Unassembled WGS sequence"/>
</dbReference>
<evidence type="ECO:0000313" key="1">
    <source>
        <dbReference type="EMBL" id="EHC30803.1"/>
    </source>
</evidence>
<sequence>GMNPGENNNQGGQFQQNMHTRFVGLSGCHEVFLVVFFSKCSGCPDTDNLNLTTDFHRAP</sequence>
<dbReference type="AlphaFoldDB" id="A0A6C8GG83"/>
<dbReference type="EMBL" id="AFCI01001684">
    <property type="protein sequence ID" value="EHC30803.1"/>
    <property type="molecule type" value="Genomic_DNA"/>
</dbReference>